<dbReference type="CDD" id="cd03234">
    <property type="entry name" value="ABCG_White"/>
    <property type="match status" value="1"/>
</dbReference>
<feature type="domain" description="ABC transporter" evidence="10">
    <location>
        <begin position="15"/>
        <end position="257"/>
    </location>
</feature>
<keyword evidence="2" id="KW-0813">Transport</keyword>
<evidence type="ECO:0000256" key="7">
    <source>
        <dbReference type="ARBA" id="ARBA00023136"/>
    </source>
</evidence>
<dbReference type="EMBL" id="KC513604">
    <property type="protein sequence ID" value="AGE94862.1"/>
    <property type="molecule type" value="Genomic_DNA"/>
</dbReference>
<dbReference type="InterPro" id="IPR003439">
    <property type="entry name" value="ABC_transporter-like_ATP-bd"/>
</dbReference>
<dbReference type="VEuPathDB" id="MicrosporidiaDB:AEWR_111340"/>
<evidence type="ECO:0000256" key="6">
    <source>
        <dbReference type="ARBA" id="ARBA00022989"/>
    </source>
</evidence>
<dbReference type="AlphaFoldDB" id="M1K5W5"/>
<keyword evidence="4" id="KW-0547">Nucleotide-binding</keyword>
<sequence>MKQHTLQLEGVTLDVLNQNLSSDEKYARLINGLTADFKSGNVYAFMGTSGSGKTTTLETIAGLVPSGSRTGGRILVDGQERNPGEFPYEFAYGDQLGYIIDELTVEEFVYYYVVSSLPEESKERVREKMDEVLENLLNIGHIRHNKMKNISGGEQKRANLARTFTKMLLLEGELKVVLLDEPTSELDAGLALKLGEFLRDYARRSNSIVLVTVHQPGAELYNTFDNLLFMNNGEKLYLGPSRDFIKFLGTKGIHNDGGPETNMEFLFSLFTKGSKMSKKYEKQLEQIAKEMNEEKKKKEEKKLRTSDDTEINFIPNLYVSFQMAIRQIIIDWRNREILYSLAMPIAMALFLVTGKYIYKDFSIATIKASMLSLSLYYVMNPSGLMNDKHYVTEESNRKLYGAAEVWFSSLISDTLVSILKYCIFFGIIYAFGLISMDHAFLGQVLMYTLGGTVSSMLFRSIASPLSTLGKVFSAAMVFMFQLSGALLGALTLWISVIPEGSIPQEEIDAFISNFFDSTSIFSKVGSWVIRFICYVPKVVRSFLRILFLMFHPFAFFHSSILDAEKSSYKLFF</sequence>
<name>M1K5W5_ENCCN</name>
<evidence type="ECO:0000259" key="10">
    <source>
        <dbReference type="PROSITE" id="PS50893"/>
    </source>
</evidence>
<evidence type="ECO:0000256" key="1">
    <source>
        <dbReference type="ARBA" id="ARBA00004141"/>
    </source>
</evidence>
<keyword evidence="8" id="KW-0175">Coiled coil</keyword>
<dbReference type="VEuPathDB" id="MicrosporidiaDB:AEWQ_111340"/>
<feature type="transmembrane region" description="Helical" evidence="9">
    <location>
        <begin position="471"/>
        <end position="494"/>
    </location>
</feature>
<keyword evidence="7 9" id="KW-0472">Membrane</keyword>
<evidence type="ECO:0000256" key="4">
    <source>
        <dbReference type="ARBA" id="ARBA00022741"/>
    </source>
</evidence>
<dbReference type="VEuPathDB" id="MicrosporidiaDB:AEWD_111340"/>
<dbReference type="GO" id="GO:0042626">
    <property type="term" value="F:ATPase-coupled transmembrane transporter activity"/>
    <property type="evidence" value="ECO:0007669"/>
    <property type="project" value="TreeGrafter"/>
</dbReference>
<keyword evidence="5" id="KW-0067">ATP-binding</keyword>
<keyword evidence="6 9" id="KW-1133">Transmembrane helix</keyword>
<feature type="transmembrane region" description="Helical" evidence="9">
    <location>
        <begin position="542"/>
        <end position="561"/>
    </location>
</feature>
<dbReference type="VEuPathDB" id="MicrosporidiaDB:ECU11_1340"/>
<dbReference type="InterPro" id="IPR050352">
    <property type="entry name" value="ABCG_transporters"/>
</dbReference>
<dbReference type="SUPFAM" id="SSF52540">
    <property type="entry name" value="P-loop containing nucleoside triphosphate hydrolases"/>
    <property type="match status" value="1"/>
</dbReference>
<dbReference type="GO" id="GO:0005524">
    <property type="term" value="F:ATP binding"/>
    <property type="evidence" value="ECO:0007669"/>
    <property type="project" value="UniProtKB-KW"/>
</dbReference>
<reference evidence="11" key="1">
    <citation type="journal article" date="2013" name="Eukaryot. Cell">
        <title>Extremely Reduced Levels of Heterozygosity in the Vertebrate Pathogen Encephalitozoon cuniculi.</title>
        <authorList>
            <person name="Selman M."/>
            <person name="Sak B."/>
            <person name="Kvac M."/>
            <person name="Farinelli L."/>
            <person name="Weiss L.M."/>
            <person name="Corradi N."/>
        </authorList>
    </citation>
    <scope>NUCLEOTIDE SEQUENCE</scope>
</reference>
<evidence type="ECO:0000256" key="8">
    <source>
        <dbReference type="SAM" id="Coils"/>
    </source>
</evidence>
<dbReference type="Gene3D" id="3.40.50.300">
    <property type="entry name" value="P-loop containing nucleotide triphosphate hydrolases"/>
    <property type="match status" value="1"/>
</dbReference>
<protein>
    <submittedName>
        <fullName evidence="11">ABC transporter-like protein</fullName>
    </submittedName>
</protein>
<dbReference type="InterPro" id="IPR027417">
    <property type="entry name" value="P-loop_NTPase"/>
</dbReference>
<organism evidence="11">
    <name type="scientific">Encephalitozoon cuniculi</name>
    <name type="common">Microsporidian parasite</name>
    <dbReference type="NCBI Taxonomy" id="6035"/>
    <lineage>
        <taxon>Eukaryota</taxon>
        <taxon>Fungi</taxon>
        <taxon>Fungi incertae sedis</taxon>
        <taxon>Microsporidia</taxon>
        <taxon>Unikaryonidae</taxon>
        <taxon>Encephalitozoon</taxon>
    </lineage>
</organism>
<dbReference type="PROSITE" id="PS50893">
    <property type="entry name" value="ABC_TRANSPORTER_2"/>
    <property type="match status" value="1"/>
</dbReference>
<evidence type="ECO:0000256" key="3">
    <source>
        <dbReference type="ARBA" id="ARBA00022692"/>
    </source>
</evidence>
<dbReference type="Pfam" id="PF00005">
    <property type="entry name" value="ABC_tran"/>
    <property type="match status" value="1"/>
</dbReference>
<evidence type="ECO:0000256" key="2">
    <source>
        <dbReference type="ARBA" id="ARBA00022448"/>
    </source>
</evidence>
<feature type="coiled-coil region" evidence="8">
    <location>
        <begin position="277"/>
        <end position="308"/>
    </location>
</feature>
<dbReference type="VEuPathDB" id="MicrosporidiaDB:M970_111340"/>
<dbReference type="PANTHER" id="PTHR48041">
    <property type="entry name" value="ABC TRANSPORTER G FAMILY MEMBER 28"/>
    <property type="match status" value="1"/>
</dbReference>
<dbReference type="PANTHER" id="PTHR48041:SF139">
    <property type="entry name" value="PROTEIN SCARLET"/>
    <property type="match status" value="1"/>
</dbReference>
<evidence type="ECO:0000313" key="11">
    <source>
        <dbReference type="EMBL" id="AGE94862.1"/>
    </source>
</evidence>
<dbReference type="GO" id="GO:0016020">
    <property type="term" value="C:membrane"/>
    <property type="evidence" value="ECO:0007669"/>
    <property type="project" value="UniProtKB-SubCell"/>
</dbReference>
<feature type="transmembrane region" description="Helical" evidence="9">
    <location>
        <begin position="364"/>
        <end position="384"/>
    </location>
</feature>
<dbReference type="PROSITE" id="PS00211">
    <property type="entry name" value="ABC_TRANSPORTER_1"/>
    <property type="match status" value="1"/>
</dbReference>
<evidence type="ECO:0000256" key="9">
    <source>
        <dbReference type="SAM" id="Phobius"/>
    </source>
</evidence>
<evidence type="ECO:0000256" key="5">
    <source>
        <dbReference type="ARBA" id="ARBA00022840"/>
    </source>
</evidence>
<feature type="transmembrane region" description="Helical" evidence="9">
    <location>
        <begin position="337"/>
        <end position="358"/>
    </location>
</feature>
<proteinExistence type="predicted"/>
<comment type="subcellular location">
    <subcellularLocation>
        <location evidence="1">Membrane</location>
        <topology evidence="1">Multi-pass membrane protein</topology>
    </subcellularLocation>
</comment>
<accession>M1K5W5</accession>
<keyword evidence="3 9" id="KW-0812">Transmembrane</keyword>
<feature type="transmembrane region" description="Helical" evidence="9">
    <location>
        <begin position="440"/>
        <end position="459"/>
    </location>
</feature>
<dbReference type="GO" id="GO:0016887">
    <property type="term" value="F:ATP hydrolysis activity"/>
    <property type="evidence" value="ECO:0007669"/>
    <property type="project" value="InterPro"/>
</dbReference>
<dbReference type="InterPro" id="IPR003593">
    <property type="entry name" value="AAA+_ATPase"/>
</dbReference>
<dbReference type="InterPro" id="IPR017871">
    <property type="entry name" value="ABC_transporter-like_CS"/>
</dbReference>
<dbReference type="SMART" id="SM00382">
    <property type="entry name" value="AAA"/>
    <property type="match status" value="1"/>
</dbReference>
<gene>
    <name evidence="11" type="ORF">ECU11_1340</name>
</gene>
<feature type="transmembrane region" description="Helical" evidence="9">
    <location>
        <begin position="405"/>
        <end position="434"/>
    </location>
</feature>